<dbReference type="Proteomes" id="UP001500460">
    <property type="component" value="Unassembled WGS sequence"/>
</dbReference>
<protein>
    <recommendedName>
        <fullName evidence="4">Secreted protein</fullName>
    </recommendedName>
</protein>
<dbReference type="RefSeq" id="WP_344608551.1">
    <property type="nucleotide sequence ID" value="NZ_BAAATK010000055.1"/>
</dbReference>
<proteinExistence type="predicted"/>
<organism evidence="2 3">
    <name type="scientific">Streptomyces glaucus</name>
    <dbReference type="NCBI Taxonomy" id="284029"/>
    <lineage>
        <taxon>Bacteria</taxon>
        <taxon>Bacillati</taxon>
        <taxon>Actinomycetota</taxon>
        <taxon>Actinomycetes</taxon>
        <taxon>Kitasatosporales</taxon>
        <taxon>Streptomycetaceae</taxon>
        <taxon>Streptomyces</taxon>
    </lineage>
</organism>
<sequence>MTARAQGLGNRARAFAAEQAAAGPAAGKVLRGARPSVDDTGPFEDGEAFASAVPART</sequence>
<reference evidence="2 3" key="1">
    <citation type="journal article" date="2019" name="Int. J. Syst. Evol. Microbiol.">
        <title>The Global Catalogue of Microorganisms (GCM) 10K type strain sequencing project: providing services to taxonomists for standard genome sequencing and annotation.</title>
        <authorList>
            <consortium name="The Broad Institute Genomics Platform"/>
            <consortium name="The Broad Institute Genome Sequencing Center for Infectious Disease"/>
            <person name="Wu L."/>
            <person name="Ma J."/>
        </authorList>
    </citation>
    <scope>NUCLEOTIDE SEQUENCE [LARGE SCALE GENOMIC DNA]</scope>
    <source>
        <strain evidence="2 3">JCM 6922</strain>
    </source>
</reference>
<evidence type="ECO:0000256" key="1">
    <source>
        <dbReference type="SAM" id="MobiDB-lite"/>
    </source>
</evidence>
<evidence type="ECO:0008006" key="4">
    <source>
        <dbReference type="Google" id="ProtNLM"/>
    </source>
</evidence>
<feature type="region of interest" description="Disordered" evidence="1">
    <location>
        <begin position="18"/>
        <end position="57"/>
    </location>
</feature>
<comment type="caution">
    <text evidence="2">The sequence shown here is derived from an EMBL/GenBank/DDBJ whole genome shotgun (WGS) entry which is preliminary data.</text>
</comment>
<keyword evidence="3" id="KW-1185">Reference proteome</keyword>
<name>A0ABN3KGF2_9ACTN</name>
<gene>
    <name evidence="2" type="ORF">GCM10010421_56950</name>
</gene>
<dbReference type="EMBL" id="BAAATK010000055">
    <property type="protein sequence ID" value="GAA2456317.1"/>
    <property type="molecule type" value="Genomic_DNA"/>
</dbReference>
<evidence type="ECO:0000313" key="3">
    <source>
        <dbReference type="Proteomes" id="UP001500460"/>
    </source>
</evidence>
<accession>A0ABN3KGF2</accession>
<evidence type="ECO:0000313" key="2">
    <source>
        <dbReference type="EMBL" id="GAA2456317.1"/>
    </source>
</evidence>